<evidence type="ECO:0000256" key="1">
    <source>
        <dbReference type="ARBA" id="ARBA00004323"/>
    </source>
</evidence>
<organism evidence="10 11">
    <name type="scientific">Cirrhinus mrigala</name>
    <name type="common">Mrigala</name>
    <dbReference type="NCBI Taxonomy" id="683832"/>
    <lineage>
        <taxon>Eukaryota</taxon>
        <taxon>Metazoa</taxon>
        <taxon>Chordata</taxon>
        <taxon>Craniata</taxon>
        <taxon>Vertebrata</taxon>
        <taxon>Euteleostomi</taxon>
        <taxon>Actinopterygii</taxon>
        <taxon>Neopterygii</taxon>
        <taxon>Teleostei</taxon>
        <taxon>Ostariophysi</taxon>
        <taxon>Cypriniformes</taxon>
        <taxon>Cyprinidae</taxon>
        <taxon>Labeoninae</taxon>
        <taxon>Labeonini</taxon>
        <taxon>Cirrhinus</taxon>
    </lineage>
</organism>
<comment type="similarity">
    <text evidence="2">Belongs to the glycosyltransferase 31 family.</text>
</comment>
<dbReference type="GO" id="GO:0000139">
    <property type="term" value="C:Golgi membrane"/>
    <property type="evidence" value="ECO:0007669"/>
    <property type="project" value="UniProtKB-SubCell"/>
</dbReference>
<keyword evidence="9" id="KW-0472">Membrane</keyword>
<comment type="subcellular location">
    <subcellularLocation>
        <location evidence="1">Golgi apparatus membrane</location>
        <topology evidence="1">Single-pass type II membrane protein</topology>
    </subcellularLocation>
</comment>
<evidence type="ECO:0000256" key="8">
    <source>
        <dbReference type="ARBA" id="ARBA00023034"/>
    </source>
</evidence>
<dbReference type="Proteomes" id="UP001529510">
    <property type="component" value="Unassembled WGS sequence"/>
</dbReference>
<dbReference type="Pfam" id="PF01762">
    <property type="entry name" value="Galactosyl_T"/>
    <property type="match status" value="1"/>
</dbReference>
<keyword evidence="3" id="KW-0328">Glycosyltransferase</keyword>
<proteinExistence type="inferred from homology"/>
<dbReference type="InterPro" id="IPR002659">
    <property type="entry name" value="Glyco_trans_31"/>
</dbReference>
<dbReference type="EMBL" id="JAMKFB020000013">
    <property type="protein sequence ID" value="KAL0178673.1"/>
    <property type="molecule type" value="Genomic_DNA"/>
</dbReference>
<dbReference type="GO" id="GO:0016757">
    <property type="term" value="F:glycosyltransferase activity"/>
    <property type="evidence" value="ECO:0007669"/>
    <property type="project" value="UniProtKB-KW"/>
</dbReference>
<evidence type="ECO:0000256" key="7">
    <source>
        <dbReference type="ARBA" id="ARBA00022989"/>
    </source>
</evidence>
<keyword evidence="6" id="KW-0735">Signal-anchor</keyword>
<protein>
    <submittedName>
        <fullName evidence="10">Uncharacterized protein</fullName>
    </submittedName>
</protein>
<evidence type="ECO:0000256" key="5">
    <source>
        <dbReference type="ARBA" id="ARBA00022692"/>
    </source>
</evidence>
<feature type="non-terminal residue" evidence="10">
    <location>
        <position position="1"/>
    </location>
</feature>
<dbReference type="AlphaFoldDB" id="A0ABD0PXB1"/>
<evidence type="ECO:0000313" key="10">
    <source>
        <dbReference type="EMBL" id="KAL0178673.1"/>
    </source>
</evidence>
<accession>A0ABD0PXB1</accession>
<evidence type="ECO:0000313" key="11">
    <source>
        <dbReference type="Proteomes" id="UP001529510"/>
    </source>
</evidence>
<evidence type="ECO:0000256" key="6">
    <source>
        <dbReference type="ARBA" id="ARBA00022968"/>
    </source>
</evidence>
<gene>
    <name evidence="10" type="ORF">M9458_027567</name>
</gene>
<keyword evidence="7" id="KW-1133">Transmembrane helix</keyword>
<reference evidence="10 11" key="1">
    <citation type="submission" date="2024-05" db="EMBL/GenBank/DDBJ databases">
        <title>Genome sequencing and assembly of Indian major carp, Cirrhinus mrigala (Hamilton, 1822).</title>
        <authorList>
            <person name="Mohindra V."/>
            <person name="Chowdhury L.M."/>
            <person name="Lal K."/>
            <person name="Jena J.K."/>
        </authorList>
    </citation>
    <scope>NUCLEOTIDE SEQUENCE [LARGE SCALE GENOMIC DNA]</scope>
    <source>
        <strain evidence="10">CM1030</strain>
        <tissue evidence="10">Blood</tissue>
    </source>
</reference>
<feature type="non-terminal residue" evidence="10">
    <location>
        <position position="72"/>
    </location>
</feature>
<evidence type="ECO:0000256" key="4">
    <source>
        <dbReference type="ARBA" id="ARBA00022679"/>
    </source>
</evidence>
<evidence type="ECO:0000256" key="2">
    <source>
        <dbReference type="ARBA" id="ARBA00008661"/>
    </source>
</evidence>
<evidence type="ECO:0000256" key="3">
    <source>
        <dbReference type="ARBA" id="ARBA00022676"/>
    </source>
</evidence>
<keyword evidence="8" id="KW-0333">Golgi apparatus</keyword>
<name>A0ABD0PXB1_CIRMR</name>
<evidence type="ECO:0000256" key="9">
    <source>
        <dbReference type="ARBA" id="ARBA00023136"/>
    </source>
</evidence>
<keyword evidence="11" id="KW-1185">Reference proteome</keyword>
<keyword evidence="5" id="KW-0812">Transmembrane</keyword>
<sequence>VQVLSELLRGRAGRQRIRTAQLREEDQALREESIRHGDMVFVDVVDTYRNVPLKLLQFYKWLVLHPITSQTS</sequence>
<keyword evidence="4" id="KW-0808">Transferase</keyword>
<comment type="caution">
    <text evidence="10">The sequence shown here is derived from an EMBL/GenBank/DDBJ whole genome shotgun (WGS) entry which is preliminary data.</text>
</comment>